<dbReference type="EMBL" id="BOOA01000048">
    <property type="protein sequence ID" value="GIH27012.1"/>
    <property type="molecule type" value="Genomic_DNA"/>
</dbReference>
<feature type="transmembrane region" description="Helical" evidence="2">
    <location>
        <begin position="141"/>
        <end position="164"/>
    </location>
</feature>
<evidence type="ECO:0000313" key="4">
    <source>
        <dbReference type="Proteomes" id="UP000640052"/>
    </source>
</evidence>
<keyword evidence="4" id="KW-1185">Reference proteome</keyword>
<comment type="caution">
    <text evidence="3">The sequence shown here is derived from an EMBL/GenBank/DDBJ whole genome shotgun (WGS) entry which is preliminary data.</text>
</comment>
<dbReference type="InterPro" id="IPR012291">
    <property type="entry name" value="CBM2_carb-bd_dom_sf"/>
</dbReference>
<dbReference type="Gene3D" id="2.60.40.290">
    <property type="match status" value="1"/>
</dbReference>
<evidence type="ECO:0000256" key="1">
    <source>
        <dbReference type="SAM" id="MobiDB-lite"/>
    </source>
</evidence>
<dbReference type="AlphaFoldDB" id="A0A919QIV8"/>
<dbReference type="GO" id="GO:0004553">
    <property type="term" value="F:hydrolase activity, hydrolyzing O-glycosyl compounds"/>
    <property type="evidence" value="ECO:0007669"/>
    <property type="project" value="InterPro"/>
</dbReference>
<organism evidence="3 4">
    <name type="scientific">Acrocarpospora phusangensis</name>
    <dbReference type="NCBI Taxonomy" id="1070424"/>
    <lineage>
        <taxon>Bacteria</taxon>
        <taxon>Bacillati</taxon>
        <taxon>Actinomycetota</taxon>
        <taxon>Actinomycetes</taxon>
        <taxon>Streptosporangiales</taxon>
        <taxon>Streptosporangiaceae</taxon>
        <taxon>Acrocarpospora</taxon>
    </lineage>
</organism>
<dbReference type="Proteomes" id="UP000640052">
    <property type="component" value="Unassembled WGS sequence"/>
</dbReference>
<name>A0A919QIV8_9ACTN</name>
<accession>A0A919QIV8</accession>
<keyword evidence="2" id="KW-1133">Transmembrane helix</keyword>
<sequence length="387" mass="40218">MGRHRTGRDSGDGDSPDADDSRTSADATAEHHFSPGTPESPDSPDGFDRWLGHLTGRTPELTYRWPEDAAPPADEDQPVVHPAYRWDLPAKRPRPAEPEPAPQTEISYRWPDASPGVAAVEFAGGPEGFSEPGARGRFGRAALMSGLSVLVAVGLTFAGVRLAGDRTSLVLEPPAATCEPGSCGAAPAPSQPVSPLTTDVATPEDTPSSTPPKAKPKPQTEPTPSVVQAKPTPSRTASPKPKRSATPTADDEPVITDDETGLEEGAGPIGNDPPPERAALRAASPDVTLSFEVTQEDSDGYQARIVLLGGTEDVSDLRVSLPVGGEILTVEGAQWEIQGDRLVLTSIAPLPAGEELVVELIATGSPVSPDGCELTGGECMIAAPPTI</sequence>
<protein>
    <recommendedName>
        <fullName evidence="5">CBM2 domain-containing protein</fullName>
    </recommendedName>
</protein>
<dbReference type="RefSeq" id="WP_204043675.1">
    <property type="nucleotide sequence ID" value="NZ_BOOA01000048.1"/>
</dbReference>
<keyword evidence="2" id="KW-0472">Membrane</keyword>
<feature type="compositionally biased region" description="Polar residues" evidence="1">
    <location>
        <begin position="191"/>
        <end position="200"/>
    </location>
</feature>
<feature type="compositionally biased region" description="Basic and acidic residues" evidence="1">
    <location>
        <begin position="88"/>
        <end position="97"/>
    </location>
</feature>
<proteinExistence type="predicted"/>
<evidence type="ECO:0008006" key="5">
    <source>
        <dbReference type="Google" id="ProtNLM"/>
    </source>
</evidence>
<feature type="region of interest" description="Disordered" evidence="1">
    <location>
        <begin position="1"/>
        <end position="110"/>
    </location>
</feature>
<reference evidence="3" key="1">
    <citation type="submission" date="2021-01" db="EMBL/GenBank/DDBJ databases">
        <title>Whole genome shotgun sequence of Acrocarpospora phusangensis NBRC 108782.</title>
        <authorList>
            <person name="Komaki H."/>
            <person name="Tamura T."/>
        </authorList>
    </citation>
    <scope>NUCLEOTIDE SEQUENCE</scope>
    <source>
        <strain evidence="3">NBRC 108782</strain>
    </source>
</reference>
<evidence type="ECO:0000256" key="2">
    <source>
        <dbReference type="SAM" id="Phobius"/>
    </source>
</evidence>
<keyword evidence="2" id="KW-0812">Transmembrane</keyword>
<dbReference type="GO" id="GO:0030247">
    <property type="term" value="F:polysaccharide binding"/>
    <property type="evidence" value="ECO:0007669"/>
    <property type="project" value="InterPro"/>
</dbReference>
<gene>
    <name evidence="3" type="ORF">Aph01nite_53220</name>
</gene>
<feature type="compositionally biased region" description="Basic and acidic residues" evidence="1">
    <location>
        <begin position="19"/>
        <end position="33"/>
    </location>
</feature>
<feature type="region of interest" description="Disordered" evidence="1">
    <location>
        <begin position="177"/>
        <end position="279"/>
    </location>
</feature>
<feature type="compositionally biased region" description="Acidic residues" evidence="1">
    <location>
        <begin position="249"/>
        <end position="262"/>
    </location>
</feature>
<evidence type="ECO:0000313" key="3">
    <source>
        <dbReference type="EMBL" id="GIH27012.1"/>
    </source>
</evidence>